<sequence length="162" mass="19149">MRRGGARREGRGTRPGRIAYRNRSRSPESCPLPPLGAPKTSRRRRRRRKLRSPTVDAGRGVVTREIRYRRDRDPDVCLGPDREKKDRDSHQSKIDIETSTRSKREIRTEKEIEISSRIRAISGPKERDWDQHQSKREIRTEKEIRTSTRIRAISGPRERDWD</sequence>
<feature type="compositionally biased region" description="Basic and acidic residues" evidence="1">
    <location>
        <begin position="62"/>
        <end position="104"/>
    </location>
</feature>
<dbReference type="AlphaFoldDB" id="A0A4C1YF49"/>
<reference evidence="2 3" key="1">
    <citation type="journal article" date="2019" name="Commun. Biol.">
        <title>The bagworm genome reveals a unique fibroin gene that provides high tensile strength.</title>
        <authorList>
            <person name="Kono N."/>
            <person name="Nakamura H."/>
            <person name="Ohtoshi R."/>
            <person name="Tomita M."/>
            <person name="Numata K."/>
            <person name="Arakawa K."/>
        </authorList>
    </citation>
    <scope>NUCLEOTIDE SEQUENCE [LARGE SCALE GENOMIC DNA]</scope>
</reference>
<dbReference type="EMBL" id="BGZK01001173">
    <property type="protein sequence ID" value="GBP73432.1"/>
    <property type="molecule type" value="Genomic_DNA"/>
</dbReference>
<feature type="region of interest" description="Disordered" evidence="1">
    <location>
        <begin position="123"/>
        <end position="162"/>
    </location>
</feature>
<feature type="compositionally biased region" description="Basic and acidic residues" evidence="1">
    <location>
        <begin position="1"/>
        <end position="12"/>
    </location>
</feature>
<feature type="compositionally biased region" description="Basic and acidic residues" evidence="1">
    <location>
        <begin position="124"/>
        <end position="146"/>
    </location>
</feature>
<accession>A0A4C1YF49</accession>
<dbReference type="Proteomes" id="UP000299102">
    <property type="component" value="Unassembled WGS sequence"/>
</dbReference>
<comment type="caution">
    <text evidence="2">The sequence shown here is derived from an EMBL/GenBank/DDBJ whole genome shotgun (WGS) entry which is preliminary data.</text>
</comment>
<gene>
    <name evidence="2" type="ORF">EVAR_56908_1</name>
</gene>
<protein>
    <submittedName>
        <fullName evidence="2">Uncharacterized protein</fullName>
    </submittedName>
</protein>
<feature type="compositionally biased region" description="Basic residues" evidence="1">
    <location>
        <begin position="40"/>
        <end position="51"/>
    </location>
</feature>
<evidence type="ECO:0000313" key="2">
    <source>
        <dbReference type="EMBL" id="GBP73432.1"/>
    </source>
</evidence>
<keyword evidence="3" id="KW-1185">Reference proteome</keyword>
<proteinExistence type="predicted"/>
<evidence type="ECO:0000256" key="1">
    <source>
        <dbReference type="SAM" id="MobiDB-lite"/>
    </source>
</evidence>
<name>A0A4C1YF49_EUMVA</name>
<organism evidence="2 3">
    <name type="scientific">Eumeta variegata</name>
    <name type="common">Bagworm moth</name>
    <name type="synonym">Eumeta japonica</name>
    <dbReference type="NCBI Taxonomy" id="151549"/>
    <lineage>
        <taxon>Eukaryota</taxon>
        <taxon>Metazoa</taxon>
        <taxon>Ecdysozoa</taxon>
        <taxon>Arthropoda</taxon>
        <taxon>Hexapoda</taxon>
        <taxon>Insecta</taxon>
        <taxon>Pterygota</taxon>
        <taxon>Neoptera</taxon>
        <taxon>Endopterygota</taxon>
        <taxon>Lepidoptera</taxon>
        <taxon>Glossata</taxon>
        <taxon>Ditrysia</taxon>
        <taxon>Tineoidea</taxon>
        <taxon>Psychidae</taxon>
        <taxon>Oiketicinae</taxon>
        <taxon>Eumeta</taxon>
    </lineage>
</organism>
<evidence type="ECO:0000313" key="3">
    <source>
        <dbReference type="Proteomes" id="UP000299102"/>
    </source>
</evidence>
<feature type="region of interest" description="Disordered" evidence="1">
    <location>
        <begin position="1"/>
        <end position="104"/>
    </location>
</feature>